<comment type="caution">
    <text evidence="6">The sequence shown here is derived from an EMBL/GenBank/DDBJ whole genome shotgun (WGS) entry which is preliminary data.</text>
</comment>
<dbReference type="EMBL" id="SSTE01020050">
    <property type="protein sequence ID" value="KAA0035372.1"/>
    <property type="molecule type" value="Genomic_DNA"/>
</dbReference>
<organism evidence="6 7">
    <name type="scientific">Cucumis melo var. makuwa</name>
    <name type="common">Oriental melon</name>
    <dbReference type="NCBI Taxonomy" id="1194695"/>
    <lineage>
        <taxon>Eukaryota</taxon>
        <taxon>Viridiplantae</taxon>
        <taxon>Streptophyta</taxon>
        <taxon>Embryophyta</taxon>
        <taxon>Tracheophyta</taxon>
        <taxon>Spermatophyta</taxon>
        <taxon>Magnoliopsida</taxon>
        <taxon>eudicotyledons</taxon>
        <taxon>Gunneridae</taxon>
        <taxon>Pentapetalae</taxon>
        <taxon>rosids</taxon>
        <taxon>fabids</taxon>
        <taxon>Cucurbitales</taxon>
        <taxon>Cucurbitaceae</taxon>
        <taxon>Benincaseae</taxon>
        <taxon>Cucumis</taxon>
    </lineage>
</organism>
<protein>
    <submittedName>
        <fullName evidence="6">Gag-pol polyprotein</fullName>
    </submittedName>
</protein>
<sequence length="778" mass="87289">MARVMIHVKHLPIYFWAEALNTACYIHNRVCLRSGLTATLYELWKGRELNVKYFHIFGNTCFILSNREHHRKWDSKADRGIFLGYSTNSQAYRVYNRRTRTVMESVNVIIDDHEKIANGSIDEEDGDIWALYSQKTKTSGSEQSSLTNDKDNSSSHSNVNSMAVLIEPTSVDHLVDSTSEASVSNCQQTNDYSVKLPDTAGSSMQKIVQPTHIAKNHPSSSIIGDVHSSITTQKKERKYYSKMVANVCYTSTIEPTTVTAALTDEHWILAMQEELLQFERNQRYSQIEGLDFGETFTPVARLEAIRLLLSYAYFWKFKLFQMDVKSAFLNGYLSKEVYIAQPKGFVDPVHRDNGTDEEVQIKPCSYIDKGTVMLIGLDVRMIGRAHLKDVFSWEQYNCLMMEEYGILQASMILYCDNLSAISISKNPVQQSRTKHIDIRHHFIRELVEANIIATKHKSLEHVRSSLQLADIFAKPLDVSTFEGLRTGPARLPVPQVSSLNCAVSYASLYIPKFSRVHWDFSLQHSLLLRYINVRLLIMVVTRFKIYQSSVPSSIHSSSTSSIVDSMTPSPPKTSKGKHYKGIPTKYPYKKIRRSAPPTEEAPEFSLPSIARPSASSSMSKSKVSIETVVSYSDSSDSENNVVLSTLLHRKVGSRSGKFPPQDASPPKEDLTRPTDHSPPSVASSSPHASPQSLFPMMKMMQVTKLTNIMCLELKTTVPEDSLSSTEDSSTSYNTRTSNPRSIEGLGEFSTPMSPPGNVGSTSGPRRPPIRGQRVVTEG</sequence>
<evidence type="ECO:0000313" key="6">
    <source>
        <dbReference type="EMBL" id="KAA0035372.1"/>
    </source>
</evidence>
<evidence type="ECO:0000259" key="4">
    <source>
        <dbReference type="Pfam" id="PF07727"/>
    </source>
</evidence>
<dbReference type="AlphaFoldDB" id="A0A5A7SVT6"/>
<dbReference type="OrthoDB" id="413361at2759"/>
<dbReference type="InterPro" id="IPR057670">
    <property type="entry name" value="SH3_retrovirus"/>
</dbReference>
<evidence type="ECO:0000256" key="2">
    <source>
        <dbReference type="ARBA" id="ARBA00022801"/>
    </source>
</evidence>
<dbReference type="Pfam" id="PF07727">
    <property type="entry name" value="RVT_2"/>
    <property type="match status" value="1"/>
</dbReference>
<feature type="region of interest" description="Disordered" evidence="3">
    <location>
        <begin position="652"/>
        <end position="692"/>
    </location>
</feature>
<feature type="compositionally biased region" description="Low complexity" evidence="3">
    <location>
        <begin position="605"/>
        <end position="617"/>
    </location>
</feature>
<feature type="region of interest" description="Disordered" evidence="3">
    <location>
        <begin position="718"/>
        <end position="778"/>
    </location>
</feature>
<feature type="domain" description="Retroviral polymerase SH3-like" evidence="5">
    <location>
        <begin position="60"/>
        <end position="115"/>
    </location>
</feature>
<dbReference type="GO" id="GO:0016787">
    <property type="term" value="F:hydrolase activity"/>
    <property type="evidence" value="ECO:0007669"/>
    <property type="project" value="UniProtKB-KW"/>
</dbReference>
<dbReference type="GO" id="GO:0046872">
    <property type="term" value="F:metal ion binding"/>
    <property type="evidence" value="ECO:0007669"/>
    <property type="project" value="UniProtKB-KW"/>
</dbReference>
<reference evidence="6 7" key="1">
    <citation type="submission" date="2019-08" db="EMBL/GenBank/DDBJ databases">
        <title>Draft genome sequences of two oriental melons (Cucumis melo L. var makuwa).</title>
        <authorList>
            <person name="Kwon S.-Y."/>
        </authorList>
    </citation>
    <scope>NUCLEOTIDE SEQUENCE [LARGE SCALE GENOMIC DNA]</scope>
    <source>
        <strain evidence="7">cv. SW 3</strain>
        <tissue evidence="6">Leaf</tissue>
    </source>
</reference>
<dbReference type="InterPro" id="IPR013103">
    <property type="entry name" value="RVT_2"/>
</dbReference>
<keyword evidence="1" id="KW-0479">Metal-binding</keyword>
<evidence type="ECO:0000259" key="5">
    <source>
        <dbReference type="Pfam" id="PF25597"/>
    </source>
</evidence>
<feature type="compositionally biased region" description="Low complexity" evidence="3">
    <location>
        <begin position="677"/>
        <end position="692"/>
    </location>
</feature>
<proteinExistence type="predicted"/>
<feature type="compositionally biased region" description="Low complexity" evidence="3">
    <location>
        <begin position="552"/>
        <end position="567"/>
    </location>
</feature>
<dbReference type="InterPro" id="IPR039537">
    <property type="entry name" value="Retrotran_Ty1/copia-like"/>
</dbReference>
<evidence type="ECO:0000256" key="1">
    <source>
        <dbReference type="ARBA" id="ARBA00022723"/>
    </source>
</evidence>
<name>A0A5A7SVT6_CUCMM</name>
<evidence type="ECO:0000256" key="3">
    <source>
        <dbReference type="SAM" id="MobiDB-lite"/>
    </source>
</evidence>
<feature type="compositionally biased region" description="Basic and acidic residues" evidence="3">
    <location>
        <begin position="665"/>
        <end position="675"/>
    </location>
</feature>
<dbReference type="PANTHER" id="PTHR42648">
    <property type="entry name" value="TRANSPOSASE, PUTATIVE-RELATED"/>
    <property type="match status" value="1"/>
</dbReference>
<keyword evidence="2" id="KW-0378">Hydrolase</keyword>
<dbReference type="PANTHER" id="PTHR42648:SF19">
    <property type="entry name" value="RNA-DIRECTED DNA POLYMERASE"/>
    <property type="match status" value="1"/>
</dbReference>
<feature type="region of interest" description="Disordered" evidence="3">
    <location>
        <begin position="552"/>
        <end position="617"/>
    </location>
</feature>
<gene>
    <name evidence="6" type="ORF">E6C27_scaffold597G00080</name>
</gene>
<accession>A0A5A7SVT6</accession>
<dbReference type="Pfam" id="PF25597">
    <property type="entry name" value="SH3_retrovirus"/>
    <property type="match status" value="1"/>
</dbReference>
<evidence type="ECO:0000313" key="7">
    <source>
        <dbReference type="Proteomes" id="UP000321393"/>
    </source>
</evidence>
<dbReference type="Proteomes" id="UP000321393">
    <property type="component" value="Unassembled WGS sequence"/>
</dbReference>
<dbReference type="CDD" id="cd09272">
    <property type="entry name" value="RNase_HI_RT_Ty1"/>
    <property type="match status" value="1"/>
</dbReference>
<feature type="compositionally biased region" description="Low complexity" evidence="3">
    <location>
        <begin position="719"/>
        <end position="731"/>
    </location>
</feature>
<feature type="domain" description="Reverse transcriptase Ty1/copia-type" evidence="4">
    <location>
        <begin position="282"/>
        <end position="346"/>
    </location>
</feature>